<keyword evidence="5" id="KW-1185">Reference proteome</keyword>
<dbReference type="Pfam" id="PF02481">
    <property type="entry name" value="DNA_processg_A"/>
    <property type="match status" value="1"/>
</dbReference>
<reference evidence="4 5" key="1">
    <citation type="submission" date="2018-06" db="EMBL/GenBank/DDBJ databases">
        <title>Genomic Encyclopedia of Type Strains, Phase IV (KMG-IV): sequencing the most valuable type-strain genomes for metagenomic binning, comparative biology and taxonomic classification.</title>
        <authorList>
            <person name="Goeker M."/>
        </authorList>
    </citation>
    <scope>NUCLEOTIDE SEQUENCE [LARGE SCALE GENOMIC DNA]</scope>
    <source>
        <strain evidence="4 5">DSM 44599</strain>
    </source>
</reference>
<dbReference type="AlphaFoldDB" id="A0A366DBN2"/>
<proteinExistence type="inferred from homology"/>
<feature type="region of interest" description="Disordered" evidence="2">
    <location>
        <begin position="1"/>
        <end position="23"/>
    </location>
</feature>
<dbReference type="InterPro" id="IPR003488">
    <property type="entry name" value="DprA"/>
</dbReference>
<gene>
    <name evidence="4" type="ORF">DFR74_111132</name>
</gene>
<evidence type="ECO:0000256" key="1">
    <source>
        <dbReference type="ARBA" id="ARBA00006525"/>
    </source>
</evidence>
<dbReference type="RefSeq" id="WP_198161691.1">
    <property type="nucleotide sequence ID" value="NZ_QNRE01000011.1"/>
</dbReference>
<sequence>MAPAHASPGWDDSTTDDQPTDWGDRDRAALIAMMRSTSKNTDWSRLAERVSDRGSAWRLWQDEHPGDLFGDSEAARVFEQALRDVESWKQAPFQMHTFMDRSYPERLRSVRQMPPVVFTRGVLVPREVGVCVVGSRNASDYALKFADDVSRELVTHGVTVISGLARGIDTTAHRAALEAGGRTVAVLGNGLDHAYPRENRELQERIAECGMLLTHFLPEYGPSRWSFPARNVTMSAYGSATVIVEAGEKSGTRIQAREAVAHGRPVILNSSVAQSTSWGRAMSSEPGVHIAEAPADAIEHVDRILVQREALTRILGTR</sequence>
<feature type="domain" description="Smf/DprA SLOG" evidence="3">
    <location>
        <begin position="95"/>
        <end position="299"/>
    </location>
</feature>
<protein>
    <submittedName>
        <fullName evidence="4">DNA processing protein</fullName>
    </submittedName>
</protein>
<evidence type="ECO:0000259" key="3">
    <source>
        <dbReference type="Pfam" id="PF02481"/>
    </source>
</evidence>
<dbReference type="PANTHER" id="PTHR43022:SF1">
    <property type="entry name" value="PROTEIN SMF"/>
    <property type="match status" value="1"/>
</dbReference>
<dbReference type="EMBL" id="QNRE01000011">
    <property type="protein sequence ID" value="RBO87426.1"/>
    <property type="molecule type" value="Genomic_DNA"/>
</dbReference>
<comment type="caution">
    <text evidence="4">The sequence shown here is derived from an EMBL/GenBank/DDBJ whole genome shotgun (WGS) entry which is preliminary data.</text>
</comment>
<evidence type="ECO:0000313" key="5">
    <source>
        <dbReference type="Proteomes" id="UP000252586"/>
    </source>
</evidence>
<comment type="similarity">
    <text evidence="1">Belongs to the DprA/Smf family.</text>
</comment>
<dbReference type="Gene3D" id="3.40.50.450">
    <property type="match status" value="1"/>
</dbReference>
<dbReference type="SUPFAM" id="SSF102405">
    <property type="entry name" value="MCP/YpsA-like"/>
    <property type="match status" value="1"/>
</dbReference>
<evidence type="ECO:0000313" key="4">
    <source>
        <dbReference type="EMBL" id="RBO87426.1"/>
    </source>
</evidence>
<dbReference type="Proteomes" id="UP000252586">
    <property type="component" value="Unassembled WGS sequence"/>
</dbReference>
<organism evidence="4 5">
    <name type="scientific">Nocardia puris</name>
    <dbReference type="NCBI Taxonomy" id="208602"/>
    <lineage>
        <taxon>Bacteria</taxon>
        <taxon>Bacillati</taxon>
        <taxon>Actinomycetota</taxon>
        <taxon>Actinomycetes</taxon>
        <taxon>Mycobacteriales</taxon>
        <taxon>Nocardiaceae</taxon>
        <taxon>Nocardia</taxon>
    </lineage>
</organism>
<dbReference type="PANTHER" id="PTHR43022">
    <property type="entry name" value="PROTEIN SMF"/>
    <property type="match status" value="1"/>
</dbReference>
<evidence type="ECO:0000256" key="2">
    <source>
        <dbReference type="SAM" id="MobiDB-lite"/>
    </source>
</evidence>
<name>A0A366DBN2_9NOCA</name>
<dbReference type="InterPro" id="IPR057666">
    <property type="entry name" value="DrpA_SLOG"/>
</dbReference>
<dbReference type="GO" id="GO:0009294">
    <property type="term" value="P:DNA-mediated transformation"/>
    <property type="evidence" value="ECO:0007669"/>
    <property type="project" value="InterPro"/>
</dbReference>
<dbReference type="STRING" id="1210090.GCA_001613185_01531"/>
<accession>A0A366DBN2</accession>